<dbReference type="Proteomes" id="UP000004994">
    <property type="component" value="Chromosome 1"/>
</dbReference>
<name>A0A3Q7EBB8_SOLLC</name>
<evidence type="ECO:0000313" key="2">
    <source>
        <dbReference type="Proteomes" id="UP000004994"/>
    </source>
</evidence>
<reference evidence="1" key="1">
    <citation type="journal article" date="2012" name="Nature">
        <title>The tomato genome sequence provides insights into fleshy fruit evolution.</title>
        <authorList>
            <consortium name="Tomato Genome Consortium"/>
        </authorList>
    </citation>
    <scope>NUCLEOTIDE SEQUENCE [LARGE SCALE GENOMIC DNA]</scope>
    <source>
        <strain evidence="1">cv. Heinz 1706</strain>
    </source>
</reference>
<dbReference type="AlphaFoldDB" id="A0A3Q7EBB8"/>
<dbReference type="InParanoid" id="A0A3Q7EBB8"/>
<sequence>MELNFQKRLFLSNGERILSFDSGHLSALFGPSKFSGIRRFGAEVGNSSLLSVRCQRKARFQLMTTLFIANHNPVSNMSENTICKSKKYTGARGAKLGCIKRVYNPIYRGNN</sequence>
<keyword evidence="2" id="KW-1185">Reference proteome</keyword>
<dbReference type="EnsemblPlants" id="Solyc01g015285.1.1">
    <property type="protein sequence ID" value="Solyc01g015285.1.1"/>
    <property type="gene ID" value="Solyc01g015285.1"/>
</dbReference>
<protein>
    <submittedName>
        <fullName evidence="1">Uncharacterized protein</fullName>
    </submittedName>
</protein>
<dbReference type="Gramene" id="Solyc01g015285.1.1">
    <property type="protein sequence ID" value="Solyc01g015285.1.1"/>
    <property type="gene ID" value="Solyc01g015285.1"/>
</dbReference>
<organism evidence="1">
    <name type="scientific">Solanum lycopersicum</name>
    <name type="common">Tomato</name>
    <name type="synonym">Lycopersicon esculentum</name>
    <dbReference type="NCBI Taxonomy" id="4081"/>
    <lineage>
        <taxon>Eukaryota</taxon>
        <taxon>Viridiplantae</taxon>
        <taxon>Streptophyta</taxon>
        <taxon>Embryophyta</taxon>
        <taxon>Tracheophyta</taxon>
        <taxon>Spermatophyta</taxon>
        <taxon>Magnoliopsida</taxon>
        <taxon>eudicotyledons</taxon>
        <taxon>Gunneridae</taxon>
        <taxon>Pentapetalae</taxon>
        <taxon>asterids</taxon>
        <taxon>lamiids</taxon>
        <taxon>Solanales</taxon>
        <taxon>Solanaceae</taxon>
        <taxon>Solanoideae</taxon>
        <taxon>Solaneae</taxon>
        <taxon>Solanum</taxon>
        <taxon>Solanum subgen. Lycopersicon</taxon>
    </lineage>
</organism>
<evidence type="ECO:0000313" key="1">
    <source>
        <dbReference type="EnsemblPlants" id="Solyc01g015285.1.1"/>
    </source>
</evidence>
<reference evidence="1" key="2">
    <citation type="submission" date="2019-01" db="UniProtKB">
        <authorList>
            <consortium name="EnsemblPlants"/>
        </authorList>
    </citation>
    <scope>IDENTIFICATION</scope>
    <source>
        <strain evidence="1">cv. Heinz 1706</strain>
    </source>
</reference>
<proteinExistence type="predicted"/>
<accession>A0A3Q7EBB8</accession>